<accession>A0A0A0JIJ4</accession>
<evidence type="ECO:0000313" key="7">
    <source>
        <dbReference type="Proteomes" id="UP000030011"/>
    </source>
</evidence>
<organism evidence="6 7">
    <name type="scientific">Knoellia subterranea KCTC 19937</name>
    <dbReference type="NCBI Taxonomy" id="1385521"/>
    <lineage>
        <taxon>Bacteria</taxon>
        <taxon>Bacillati</taxon>
        <taxon>Actinomycetota</taxon>
        <taxon>Actinomycetes</taxon>
        <taxon>Micrococcales</taxon>
        <taxon>Intrasporangiaceae</taxon>
        <taxon>Knoellia</taxon>
    </lineage>
</organism>
<keyword evidence="3" id="KW-0472">Membrane</keyword>
<dbReference type="Pfam" id="PF03816">
    <property type="entry name" value="LytR_cpsA_psr"/>
    <property type="match status" value="1"/>
</dbReference>
<dbReference type="InterPro" id="IPR004474">
    <property type="entry name" value="LytR_CpsA_psr"/>
</dbReference>
<comment type="similarity">
    <text evidence="1">Belongs to the LytR/CpsA/Psr (LCP) family.</text>
</comment>
<dbReference type="NCBIfam" id="TIGR00350">
    <property type="entry name" value="lytR_cpsA_psr"/>
    <property type="match status" value="1"/>
</dbReference>
<dbReference type="Proteomes" id="UP000030011">
    <property type="component" value="Unassembled WGS sequence"/>
</dbReference>
<dbReference type="eggNOG" id="COG1316">
    <property type="taxonomic scope" value="Bacteria"/>
</dbReference>
<name>A0A0A0JIJ4_9MICO</name>
<feature type="domain" description="Cell envelope-related transcriptional attenuator" evidence="4">
    <location>
        <begin position="122"/>
        <end position="276"/>
    </location>
</feature>
<dbReference type="EMBL" id="AVPK01000006">
    <property type="protein sequence ID" value="KGN37230.1"/>
    <property type="molecule type" value="Genomic_DNA"/>
</dbReference>
<keyword evidence="7" id="KW-1185">Reference proteome</keyword>
<sequence length="507" mass="53843">MHDAPDDTDVDLVAPQRGELRVRSRGERADAVHARRRARRRRGLVVMSAVASVLVVAMVAAYIRLNGNISRLDVSGMLGKDRPTPAGNVASGPLNILLVGSDVRQGDGNESYGDGDWEPGQHSDTNILMHISGDRKSVTMVSIPRDSMVPAPVDCDAEAPVADWEVTQWNQNFNTGGPGCLIRTIEGNTDVFVNHFAVVDFGGFKNMVDALGGVPVCTPTDINDSHAKFTLSAGRHTLDGEQALGYVRTRKSIGDGSDIGRIKRQQAFMASVAQEATKSSLLLRPDKLLRFLDAATQSLTTDPDFGVAAMKDVAESVKGIGVDKIQFVTVPTEAYTGDENRVQWAPAAQDLWEAIRTDRDLSTPKPKPSPTDTEPLTVTPDEIDVEVVNDAGVTGLAKQAVEALQVQGFPSPTSSNGTEVASGVTIEHSPEKADSARTVAAAFPGATLKEVEGMGSQVRVILGSGAPNVVEVPNRIGDEPIPTPTLTATPTISGTIETRKADADICS</sequence>
<dbReference type="Pfam" id="PF13399">
    <property type="entry name" value="LytR_C"/>
    <property type="match status" value="1"/>
</dbReference>
<keyword evidence="3" id="KW-1133">Transmembrane helix</keyword>
<dbReference type="STRING" id="1385521.N803_15425"/>
<feature type="domain" description="LytR/CpsA/Psr regulator C-terminal" evidence="5">
    <location>
        <begin position="383"/>
        <end position="464"/>
    </location>
</feature>
<keyword evidence="3" id="KW-0812">Transmembrane</keyword>
<dbReference type="Gene3D" id="3.30.70.2390">
    <property type="match status" value="1"/>
</dbReference>
<protein>
    <submittedName>
        <fullName evidence="6">LytR family transcriptional regulator</fullName>
    </submittedName>
</protein>
<evidence type="ECO:0000259" key="5">
    <source>
        <dbReference type="Pfam" id="PF13399"/>
    </source>
</evidence>
<evidence type="ECO:0000313" key="6">
    <source>
        <dbReference type="EMBL" id="KGN37230.1"/>
    </source>
</evidence>
<comment type="caution">
    <text evidence="6">The sequence shown here is derived from an EMBL/GenBank/DDBJ whole genome shotgun (WGS) entry which is preliminary data.</text>
</comment>
<dbReference type="AlphaFoldDB" id="A0A0A0JIJ4"/>
<dbReference type="InterPro" id="IPR050922">
    <property type="entry name" value="LytR/CpsA/Psr_CW_biosynth"/>
</dbReference>
<dbReference type="PANTHER" id="PTHR33392">
    <property type="entry name" value="POLYISOPRENYL-TEICHOIC ACID--PEPTIDOGLYCAN TEICHOIC ACID TRANSFERASE TAGU"/>
    <property type="match status" value="1"/>
</dbReference>
<proteinExistence type="inferred from homology"/>
<evidence type="ECO:0000259" key="4">
    <source>
        <dbReference type="Pfam" id="PF03816"/>
    </source>
</evidence>
<evidence type="ECO:0000256" key="3">
    <source>
        <dbReference type="SAM" id="Phobius"/>
    </source>
</evidence>
<feature type="region of interest" description="Disordered" evidence="2">
    <location>
        <begin position="357"/>
        <end position="377"/>
    </location>
</feature>
<dbReference type="RefSeq" id="WP_035905454.1">
    <property type="nucleotide sequence ID" value="NZ_AVPK01000006.1"/>
</dbReference>
<evidence type="ECO:0000256" key="2">
    <source>
        <dbReference type="SAM" id="MobiDB-lite"/>
    </source>
</evidence>
<dbReference type="Gene3D" id="3.40.630.190">
    <property type="entry name" value="LCP protein"/>
    <property type="match status" value="1"/>
</dbReference>
<gene>
    <name evidence="6" type="ORF">N803_15425</name>
</gene>
<dbReference type="InterPro" id="IPR027381">
    <property type="entry name" value="LytR/CpsA/Psr_C"/>
</dbReference>
<dbReference type="PANTHER" id="PTHR33392:SF6">
    <property type="entry name" value="POLYISOPRENYL-TEICHOIC ACID--PEPTIDOGLYCAN TEICHOIC ACID TRANSFERASE TAGU"/>
    <property type="match status" value="1"/>
</dbReference>
<evidence type="ECO:0000256" key="1">
    <source>
        <dbReference type="ARBA" id="ARBA00006068"/>
    </source>
</evidence>
<reference evidence="6 7" key="1">
    <citation type="submission" date="2013-08" db="EMBL/GenBank/DDBJ databases">
        <title>The genome sequence of Knoellia subterranea.</title>
        <authorList>
            <person name="Zhu W."/>
            <person name="Wang G."/>
        </authorList>
    </citation>
    <scope>NUCLEOTIDE SEQUENCE [LARGE SCALE GENOMIC DNA]</scope>
    <source>
        <strain evidence="6 7">KCTC 19937</strain>
    </source>
</reference>
<feature type="transmembrane region" description="Helical" evidence="3">
    <location>
        <begin position="44"/>
        <end position="63"/>
    </location>
</feature>